<proteinExistence type="predicted"/>
<name>A0ABP6MEB2_9ACTN</name>
<dbReference type="NCBIfam" id="TIGR04267">
    <property type="entry name" value="mod_HExxH"/>
    <property type="match status" value="1"/>
</dbReference>
<evidence type="ECO:0000313" key="2">
    <source>
        <dbReference type="EMBL" id="GAA3105458.1"/>
    </source>
</evidence>
<comment type="caution">
    <text evidence="2">The sequence shown here is derived from an EMBL/GenBank/DDBJ whole genome shotgun (WGS) entry which is preliminary data.</text>
</comment>
<evidence type="ECO:0008006" key="4">
    <source>
        <dbReference type="Google" id="ProtNLM"/>
    </source>
</evidence>
<feature type="compositionally biased region" description="Gly residues" evidence="1">
    <location>
        <begin position="61"/>
        <end position="80"/>
    </location>
</feature>
<feature type="region of interest" description="Disordered" evidence="1">
    <location>
        <begin position="58"/>
        <end position="82"/>
    </location>
</feature>
<evidence type="ECO:0000313" key="3">
    <source>
        <dbReference type="Proteomes" id="UP001501637"/>
    </source>
</evidence>
<dbReference type="InterPro" id="IPR026337">
    <property type="entry name" value="AKG_HExxH"/>
</dbReference>
<dbReference type="Proteomes" id="UP001501637">
    <property type="component" value="Unassembled WGS sequence"/>
</dbReference>
<reference evidence="3" key="1">
    <citation type="journal article" date="2019" name="Int. J. Syst. Evol. Microbiol.">
        <title>The Global Catalogue of Microorganisms (GCM) 10K type strain sequencing project: providing services to taxonomists for standard genome sequencing and annotation.</title>
        <authorList>
            <consortium name="The Broad Institute Genomics Platform"/>
            <consortium name="The Broad Institute Genome Sequencing Center for Infectious Disease"/>
            <person name="Wu L."/>
            <person name="Ma J."/>
        </authorList>
    </citation>
    <scope>NUCLEOTIDE SEQUENCE [LARGE SCALE GENOMIC DNA]</scope>
    <source>
        <strain evidence="3">JCM 9092</strain>
    </source>
</reference>
<accession>A0ABP6MEB2</accession>
<sequence length="481" mass="51875">MPLPTLGCAVLADTAEPWGTAQVDARDGRLRITGRRQTVTAGPQWSRAAPGWHAVRRLELGGTGGTGGTDDTGGAGGTGSGKSLVLDELDPYRTFPYPSPPHLLSTAEARTWQDLLRDAWEILRRDEPESAEAMRAGLMSLAPTPARERYRPHSVTAGDAFGGVMASRPDDVAQLAATLVHEFQHTKLGGLIHLGPLSTPPDPQGAREQLFYAPWRDDPRPLSGLLQGIYAFAGVARFWRAHRHAAEAAQAPMAHFEFALWRAQVASTVELVHRHEHLTPLGRRLLGALRGRCVEWMAEPVPAAELALAQEVAADHRARWRAHHLRPEASAVEEALRAWRRGDARPPAALAARPELVPDAEPRYLDTAAVLARYRLGDPSADPSDVEGSCVADLLLARGDLDGARDAFVAQLTGKEAPFAAWAGLGRALAGMPEQRDASRLLCHFPERACAVQSALERATGQRADPVELARWLGRGGAAEG</sequence>
<dbReference type="EMBL" id="BAAAUG010000043">
    <property type="protein sequence ID" value="GAA3105458.1"/>
    <property type="molecule type" value="Genomic_DNA"/>
</dbReference>
<protein>
    <recommendedName>
        <fullName evidence="4">HEXXH motif domain-containing protein</fullName>
    </recommendedName>
</protein>
<organism evidence="2 3">
    <name type="scientific">Streptomyces rectiviolaceus</name>
    <dbReference type="NCBI Taxonomy" id="332591"/>
    <lineage>
        <taxon>Bacteria</taxon>
        <taxon>Bacillati</taxon>
        <taxon>Actinomycetota</taxon>
        <taxon>Actinomycetes</taxon>
        <taxon>Kitasatosporales</taxon>
        <taxon>Streptomycetaceae</taxon>
        <taxon>Streptomyces</taxon>
    </lineage>
</organism>
<evidence type="ECO:0000256" key="1">
    <source>
        <dbReference type="SAM" id="MobiDB-lite"/>
    </source>
</evidence>
<keyword evidence="3" id="KW-1185">Reference proteome</keyword>
<gene>
    <name evidence="2" type="ORF">GCM10010449_30630</name>
</gene>